<dbReference type="EMBL" id="JAFREL020000002">
    <property type="protein sequence ID" value="MEO1770670.1"/>
    <property type="molecule type" value="Genomic_DNA"/>
</dbReference>
<organism evidence="2 3">
    <name type="scientific">Candidatus Enterococcus ferrettii</name>
    <dbReference type="NCBI Taxonomy" id="2815324"/>
    <lineage>
        <taxon>Bacteria</taxon>
        <taxon>Bacillati</taxon>
        <taxon>Bacillota</taxon>
        <taxon>Bacilli</taxon>
        <taxon>Lactobacillales</taxon>
        <taxon>Enterococcaceae</taxon>
        <taxon>Enterococcus</taxon>
    </lineage>
</organism>
<name>A0ABV0EPW4_9ENTE</name>
<keyword evidence="3" id="KW-1185">Reference proteome</keyword>
<reference evidence="2 3" key="2">
    <citation type="submission" date="2024-02" db="EMBL/GenBank/DDBJ databases">
        <title>The Genome Sequence of Enterococcus sp. DIV0159.</title>
        <authorList>
            <person name="Earl A."/>
            <person name="Manson A."/>
            <person name="Gilmore M."/>
            <person name="Sanders J."/>
            <person name="Shea T."/>
            <person name="Howe W."/>
            <person name="Livny J."/>
            <person name="Cuomo C."/>
            <person name="Neafsey D."/>
            <person name="Birren B."/>
        </authorList>
    </citation>
    <scope>NUCLEOTIDE SEQUENCE [LARGE SCALE GENOMIC DNA]</scope>
    <source>
        <strain evidence="2 3">665A</strain>
    </source>
</reference>
<proteinExistence type="predicted"/>
<evidence type="ECO:0008006" key="4">
    <source>
        <dbReference type="Google" id="ProtNLM"/>
    </source>
</evidence>
<comment type="caution">
    <text evidence="2">The sequence shown here is derived from an EMBL/GenBank/DDBJ whole genome shotgun (WGS) entry which is preliminary data.</text>
</comment>
<evidence type="ECO:0000256" key="1">
    <source>
        <dbReference type="SAM" id="Coils"/>
    </source>
</evidence>
<accession>A0ABV0EPW4</accession>
<dbReference type="RefSeq" id="WP_207703508.1">
    <property type="nucleotide sequence ID" value="NZ_JAFREL020000002.1"/>
</dbReference>
<protein>
    <recommendedName>
        <fullName evidence="4">Viral A-type inclusion protein</fullName>
    </recommendedName>
</protein>
<dbReference type="Proteomes" id="UP000664357">
    <property type="component" value="Unassembled WGS sequence"/>
</dbReference>
<reference evidence="2 3" key="1">
    <citation type="submission" date="2021-03" db="EMBL/GenBank/DDBJ databases">
        <authorList>
            <person name="Gilmore M.S."/>
            <person name="Schwartzman J."/>
            <person name="Van Tyne D."/>
            <person name="Martin M."/>
            <person name="Earl A.M."/>
            <person name="Manson A.L."/>
            <person name="Straub T."/>
            <person name="Salamzade R."/>
            <person name="Saavedra J."/>
            <person name="Lebreton F."/>
            <person name="Prichula J."/>
            <person name="Schaufler K."/>
            <person name="Gaca A."/>
            <person name="Sgardioli B."/>
            <person name="Wagenaar J."/>
            <person name="Strong T."/>
        </authorList>
    </citation>
    <scope>NUCLEOTIDE SEQUENCE [LARGE SCALE GENOMIC DNA]</scope>
    <source>
        <strain evidence="2 3">665A</strain>
    </source>
</reference>
<evidence type="ECO:0000313" key="2">
    <source>
        <dbReference type="EMBL" id="MEO1770670.1"/>
    </source>
</evidence>
<gene>
    <name evidence="2" type="ORF">JZO67_002623</name>
</gene>
<keyword evidence="1" id="KW-0175">Coiled coil</keyword>
<evidence type="ECO:0000313" key="3">
    <source>
        <dbReference type="Proteomes" id="UP000664357"/>
    </source>
</evidence>
<sequence>METPEKQSETSFDSVKESASVVLGDLMSQLQRLEEAMEREDMGAVYQIYWNELPVSIQQSSNANHEMDNYFTSKLDREFLRKYPFMQLRDQATPVLLDYQLGSYYRDRAVIQLDATQPSVIILPEVKKQWKKTEQGTYHEEIEALRSQENDFDARIIAARSEIEELELQIQEQEQKKAELEDSKGLLNRKKIDDEIDQLNRKILALQEEHRKWLPFVSSEVSRESQKIELAQRIKALELEQAIALKELRIINKRFGSLEEMEQQMQQFVQVFLNKEDK</sequence>
<feature type="coiled-coil region" evidence="1">
    <location>
        <begin position="149"/>
        <end position="209"/>
    </location>
</feature>